<feature type="region of interest" description="Disordered" evidence="3">
    <location>
        <begin position="167"/>
        <end position="189"/>
    </location>
</feature>
<dbReference type="PROSITE" id="PS00463">
    <property type="entry name" value="ZN2_CY6_FUNGAL_1"/>
    <property type="match status" value="1"/>
</dbReference>
<dbReference type="InterPro" id="IPR036864">
    <property type="entry name" value="Zn2-C6_fun-type_DNA-bd_sf"/>
</dbReference>
<dbReference type="InterPro" id="IPR021858">
    <property type="entry name" value="Fun_TF"/>
</dbReference>
<protein>
    <recommendedName>
        <fullName evidence="4">Zn(2)-C6 fungal-type domain-containing protein</fullName>
    </recommendedName>
</protein>
<dbReference type="GO" id="GO:0008270">
    <property type="term" value="F:zinc ion binding"/>
    <property type="evidence" value="ECO:0007669"/>
    <property type="project" value="InterPro"/>
</dbReference>
<dbReference type="Gene3D" id="4.10.240.10">
    <property type="entry name" value="Zn(2)-C6 fungal-type DNA-binding domain"/>
    <property type="match status" value="1"/>
</dbReference>
<dbReference type="EMBL" id="CABFNQ020000451">
    <property type="protein sequence ID" value="CAH0015657.1"/>
    <property type="molecule type" value="Genomic_DNA"/>
</dbReference>
<dbReference type="OrthoDB" id="3477330at2759"/>
<feature type="compositionally biased region" description="Low complexity" evidence="3">
    <location>
        <begin position="167"/>
        <end position="188"/>
    </location>
</feature>
<dbReference type="PANTHER" id="PTHR37534:SF7">
    <property type="entry name" value="TRANSCRIPTIONAL ACTIVATOR PROTEIN UGA3"/>
    <property type="match status" value="1"/>
</dbReference>
<dbReference type="GO" id="GO:0000976">
    <property type="term" value="F:transcription cis-regulatory region binding"/>
    <property type="evidence" value="ECO:0007669"/>
    <property type="project" value="TreeGrafter"/>
</dbReference>
<evidence type="ECO:0000256" key="2">
    <source>
        <dbReference type="ARBA" id="ARBA00023242"/>
    </source>
</evidence>
<dbReference type="Pfam" id="PF00172">
    <property type="entry name" value="Zn_clus"/>
    <property type="match status" value="1"/>
</dbReference>
<keyword evidence="6" id="KW-1185">Reference proteome</keyword>
<name>A0A9N9V4Q7_9HYPO</name>
<sequence length="801" mass="88351">MVATRRQTGSSGRKGTTAKGRPTGNKARSGKDETRSRTFTGCGTCRTRHLKCDEARPVCSSCRRLDLPCQGYAPRLLWVTDHGCDAEQKQSHRGSSFRYPLFTEAAREVMSLELVDSLGNQLAGNVVVDLDDETATDGKFHSVGPFGVFRVFDDPFVLDQLSDSNFSPPLRTSSSPLGSSDSGSVPDVPGYPLDDDIEEITEERWAADPIQSVIDPALMQDANAEFGSSSFAADLNELDNWMQLGIQFGVDQFQSFPFDSGFNMSLAATPPRSPRDPFLGQVVLSSHPPSIIHQEGRKPPQVETTSRNETEILPVTTSTTLPSGLLETIPTALNSSLSDGMPNLPSHTAVLLRYLKTKVLEDPSNTNSRMSPWKLMLLPCALETFAEMSLWNTTSNTRLSILCTLLAKSAFHLHRSLGKDSEAGSQWLQVAIGHQRDAQEHLKAALRTEVAGEGQAKYTEMLMAILGVGVVSVYFDGARAVKKLLLDAERLIRLRGFPSTKTFGLRVLHHMYTHLRVIMESTNIFPLQIGNDNMDSSDLSQVNISGASAAALRRFRISPSDLGDLDLMRAKPEDLGYHDIHLEASGIWPATLYPDMYGIPESLMTLLSQTISLANEKPKLELAAITNPSIALSLSNHIKTLEHQVWSWSPQSCQVPAGPARPQALVTDDTPPLDKPMVEALILAMHKAIIIYFYRRVYNMSVMIVQDLVKKTLDFIQPYIGLFTHDQDYAISIGWSTFIAACEAATPELQKQAFECLEMMDDRGIFIEADKPSVVAKMVWERREESGDLTFSWPGLMVQAG</sequence>
<dbReference type="Proteomes" id="UP000696573">
    <property type="component" value="Unassembled WGS sequence"/>
</dbReference>
<evidence type="ECO:0000256" key="3">
    <source>
        <dbReference type="SAM" id="MobiDB-lite"/>
    </source>
</evidence>
<dbReference type="SMART" id="SM00066">
    <property type="entry name" value="GAL4"/>
    <property type="match status" value="1"/>
</dbReference>
<dbReference type="AlphaFoldDB" id="A0A9N9V4Q7"/>
<evidence type="ECO:0000256" key="1">
    <source>
        <dbReference type="ARBA" id="ARBA00004123"/>
    </source>
</evidence>
<comment type="caution">
    <text evidence="5">The sequence shown here is derived from an EMBL/GenBank/DDBJ whole genome shotgun (WGS) entry which is preliminary data.</text>
</comment>
<evidence type="ECO:0000313" key="6">
    <source>
        <dbReference type="Proteomes" id="UP000696573"/>
    </source>
</evidence>
<evidence type="ECO:0000313" key="5">
    <source>
        <dbReference type="EMBL" id="CAH0015657.1"/>
    </source>
</evidence>
<dbReference type="PROSITE" id="PS50048">
    <property type="entry name" value="ZN2_CY6_FUNGAL_2"/>
    <property type="match status" value="1"/>
</dbReference>
<organism evidence="5 6">
    <name type="scientific">Clonostachys rhizophaga</name>
    <dbReference type="NCBI Taxonomy" id="160324"/>
    <lineage>
        <taxon>Eukaryota</taxon>
        <taxon>Fungi</taxon>
        <taxon>Dikarya</taxon>
        <taxon>Ascomycota</taxon>
        <taxon>Pezizomycotina</taxon>
        <taxon>Sordariomycetes</taxon>
        <taxon>Hypocreomycetidae</taxon>
        <taxon>Hypocreales</taxon>
        <taxon>Bionectriaceae</taxon>
        <taxon>Clonostachys</taxon>
    </lineage>
</organism>
<evidence type="ECO:0000259" key="4">
    <source>
        <dbReference type="PROSITE" id="PS50048"/>
    </source>
</evidence>
<keyword evidence="2" id="KW-0539">Nucleus</keyword>
<dbReference type="CDD" id="cd00067">
    <property type="entry name" value="GAL4"/>
    <property type="match status" value="1"/>
</dbReference>
<feature type="domain" description="Zn(2)-C6 fungal-type" evidence="4">
    <location>
        <begin position="41"/>
        <end position="69"/>
    </location>
</feature>
<reference evidence="5" key="1">
    <citation type="submission" date="2021-10" db="EMBL/GenBank/DDBJ databases">
        <authorList>
            <person name="Piombo E."/>
        </authorList>
    </citation>
    <scope>NUCLEOTIDE SEQUENCE</scope>
</reference>
<feature type="region of interest" description="Disordered" evidence="3">
    <location>
        <begin position="1"/>
        <end position="37"/>
    </location>
</feature>
<feature type="compositionally biased region" description="Polar residues" evidence="3">
    <location>
        <begin position="1"/>
        <end position="14"/>
    </location>
</feature>
<dbReference type="SUPFAM" id="SSF57701">
    <property type="entry name" value="Zn2/Cys6 DNA-binding domain"/>
    <property type="match status" value="1"/>
</dbReference>
<gene>
    <name evidence="5" type="ORF">CRHIZ90672A_00007848</name>
</gene>
<dbReference type="GO" id="GO:0005634">
    <property type="term" value="C:nucleus"/>
    <property type="evidence" value="ECO:0007669"/>
    <property type="project" value="UniProtKB-SubCell"/>
</dbReference>
<dbReference type="Pfam" id="PF11951">
    <property type="entry name" value="Fungal_trans_2"/>
    <property type="match status" value="1"/>
</dbReference>
<dbReference type="GO" id="GO:0000981">
    <property type="term" value="F:DNA-binding transcription factor activity, RNA polymerase II-specific"/>
    <property type="evidence" value="ECO:0007669"/>
    <property type="project" value="InterPro"/>
</dbReference>
<dbReference type="PANTHER" id="PTHR37534">
    <property type="entry name" value="TRANSCRIPTIONAL ACTIVATOR PROTEIN UGA3"/>
    <property type="match status" value="1"/>
</dbReference>
<accession>A0A9N9V4Q7</accession>
<dbReference type="InterPro" id="IPR001138">
    <property type="entry name" value="Zn2Cys6_DnaBD"/>
</dbReference>
<proteinExistence type="predicted"/>
<comment type="subcellular location">
    <subcellularLocation>
        <location evidence="1">Nucleus</location>
    </subcellularLocation>
</comment>
<dbReference type="GO" id="GO:0045944">
    <property type="term" value="P:positive regulation of transcription by RNA polymerase II"/>
    <property type="evidence" value="ECO:0007669"/>
    <property type="project" value="TreeGrafter"/>
</dbReference>